<dbReference type="RefSeq" id="WP_006616844.1">
    <property type="nucleotide sequence ID" value="NZ_BIMW01000032.1"/>
</dbReference>
<sequence>MNTVLLVEDSLTQRECLSYQLTWSGLEVIPASDGLEALDKLQQVCPDVILLDVVMPKLDGYKTCRLIKSNPDTQNIPVIFLTGQEQNLAVYEGIKHAEAYVSKPWRTKELLQTIKWVTVAAKSQPTVNSAQAWFNYFFLIVKIIDVCFISKSQPDKYALQIMKLYKSAIQALEHTLICNPNYPQARQYYRIINHRYQIFKKELQANHSCQICRYFYGQDGINCAVHPGGPESQMCPDWKL</sequence>
<keyword evidence="5" id="KW-1185">Reference proteome</keyword>
<dbReference type="SUPFAM" id="SSF52172">
    <property type="entry name" value="CheY-like"/>
    <property type="match status" value="1"/>
</dbReference>
<dbReference type="Gene3D" id="3.40.50.2300">
    <property type="match status" value="1"/>
</dbReference>
<dbReference type="SMART" id="SM00448">
    <property type="entry name" value="REC"/>
    <property type="match status" value="1"/>
</dbReference>
<accession>A0A5M3T2D2</accession>
<dbReference type="PANTHER" id="PTHR44591:SF3">
    <property type="entry name" value="RESPONSE REGULATORY DOMAIN-CONTAINING PROTEIN"/>
    <property type="match status" value="1"/>
</dbReference>
<dbReference type="Pfam" id="PF00072">
    <property type="entry name" value="Response_reg"/>
    <property type="match status" value="1"/>
</dbReference>
<evidence type="ECO:0000256" key="1">
    <source>
        <dbReference type="ARBA" id="ARBA00022553"/>
    </source>
</evidence>
<name>A0A5M3T2D2_LIMPL</name>
<dbReference type="InterPro" id="IPR050595">
    <property type="entry name" value="Bact_response_regulator"/>
</dbReference>
<keyword evidence="1 2" id="KW-0597">Phosphoprotein</keyword>
<reference evidence="4 5" key="1">
    <citation type="journal article" date="2019" name="J Genomics">
        <title>The Draft Genome of a Hydrogen-producing Cyanobacterium, Arthrospira platensis NIES-46.</title>
        <authorList>
            <person name="Suzuki S."/>
            <person name="Yamaguchi H."/>
            <person name="Kawachi M."/>
        </authorList>
    </citation>
    <scope>NUCLEOTIDE SEQUENCE [LARGE SCALE GENOMIC DNA]</scope>
    <source>
        <strain evidence="4 5">NIES-46</strain>
    </source>
</reference>
<evidence type="ECO:0000313" key="5">
    <source>
        <dbReference type="Proteomes" id="UP000326169"/>
    </source>
</evidence>
<feature type="domain" description="Response regulatory" evidence="3">
    <location>
        <begin position="3"/>
        <end position="118"/>
    </location>
</feature>
<dbReference type="PROSITE" id="PS50110">
    <property type="entry name" value="RESPONSE_REGULATORY"/>
    <property type="match status" value="1"/>
</dbReference>
<feature type="modified residue" description="4-aspartylphosphate" evidence="2">
    <location>
        <position position="52"/>
    </location>
</feature>
<gene>
    <name evidence="4" type="ORF">NIES46_06450</name>
</gene>
<dbReference type="InterPro" id="IPR011006">
    <property type="entry name" value="CheY-like_superfamily"/>
</dbReference>
<dbReference type="SUPFAM" id="SSF48439">
    <property type="entry name" value="Protein prenylyltransferase"/>
    <property type="match status" value="1"/>
</dbReference>
<dbReference type="GeneID" id="301681589"/>
<dbReference type="InterPro" id="IPR001789">
    <property type="entry name" value="Sig_transdc_resp-reg_receiver"/>
</dbReference>
<evidence type="ECO:0000259" key="3">
    <source>
        <dbReference type="PROSITE" id="PS50110"/>
    </source>
</evidence>
<protein>
    <submittedName>
        <fullName evidence="4">Two-component response regulator</fullName>
    </submittedName>
</protein>
<proteinExistence type="predicted"/>
<dbReference type="EMBL" id="BIMW01000032">
    <property type="protein sequence ID" value="GCE92605.1"/>
    <property type="molecule type" value="Genomic_DNA"/>
</dbReference>
<comment type="caution">
    <text evidence="4">The sequence shown here is derived from an EMBL/GenBank/DDBJ whole genome shotgun (WGS) entry which is preliminary data.</text>
</comment>
<dbReference type="Proteomes" id="UP000326169">
    <property type="component" value="Unassembled WGS sequence"/>
</dbReference>
<evidence type="ECO:0000256" key="2">
    <source>
        <dbReference type="PROSITE-ProRule" id="PRU00169"/>
    </source>
</evidence>
<dbReference type="PANTHER" id="PTHR44591">
    <property type="entry name" value="STRESS RESPONSE REGULATOR PROTEIN 1"/>
    <property type="match status" value="1"/>
</dbReference>
<organism evidence="4 5">
    <name type="scientific">Limnospira platensis NIES-46</name>
    <dbReference type="NCBI Taxonomy" id="1236695"/>
    <lineage>
        <taxon>Bacteria</taxon>
        <taxon>Bacillati</taxon>
        <taxon>Cyanobacteriota</taxon>
        <taxon>Cyanophyceae</taxon>
        <taxon>Oscillatoriophycideae</taxon>
        <taxon>Oscillatoriales</taxon>
        <taxon>Sirenicapillariaceae</taxon>
        <taxon>Limnospira</taxon>
    </lineage>
</organism>
<evidence type="ECO:0000313" key="4">
    <source>
        <dbReference type="EMBL" id="GCE92605.1"/>
    </source>
</evidence>